<dbReference type="InterPro" id="IPR010809">
    <property type="entry name" value="FliD_C"/>
</dbReference>
<evidence type="ECO:0000256" key="2">
    <source>
        <dbReference type="ARBA" id="ARBA00011255"/>
    </source>
</evidence>
<evidence type="ECO:0000256" key="4">
    <source>
        <dbReference type="ARBA" id="ARBA00023143"/>
    </source>
</evidence>
<evidence type="ECO:0000256" key="3">
    <source>
        <dbReference type="ARBA" id="ARBA00023054"/>
    </source>
</evidence>
<dbReference type="PANTHER" id="PTHR30288">
    <property type="entry name" value="FLAGELLAR CAP/ASSEMBLY PROTEIN FLID"/>
    <property type="match status" value="1"/>
</dbReference>
<comment type="subcellular location">
    <subcellularLocation>
        <location evidence="5">Secreted</location>
    </subcellularLocation>
    <subcellularLocation>
        <location evidence="5">Bacterial flagellum</location>
    </subcellularLocation>
</comment>
<dbReference type="Pfam" id="PF02465">
    <property type="entry name" value="FliD_N"/>
    <property type="match status" value="1"/>
</dbReference>
<feature type="domain" description="Flagellar hook-associated protein 2 N-terminal" evidence="6">
    <location>
        <begin position="11"/>
        <end position="106"/>
    </location>
</feature>
<protein>
    <recommendedName>
        <fullName evidence="5">Flagellar hook-associated protein 2</fullName>
        <shortName evidence="5">HAP2</shortName>
    </recommendedName>
    <alternativeName>
        <fullName evidence="5">Flagellar cap protein</fullName>
    </alternativeName>
</protein>
<keyword evidence="5" id="KW-0964">Secreted</keyword>
<accession>A0ABN8GR18</accession>
<keyword evidence="9" id="KW-1185">Reference proteome</keyword>
<keyword evidence="3" id="KW-0175">Coiled coil</keyword>
<evidence type="ECO:0000256" key="5">
    <source>
        <dbReference type="RuleBase" id="RU362066"/>
    </source>
</evidence>
<feature type="domain" description="Flagellar hook-associated protein 2 C-terminal" evidence="7">
    <location>
        <begin position="366"/>
        <end position="636"/>
    </location>
</feature>
<name>A0ABN8GR18_9BACL</name>
<evidence type="ECO:0000259" key="7">
    <source>
        <dbReference type="Pfam" id="PF07195"/>
    </source>
</evidence>
<organism evidence="8 9">
    <name type="scientific">Paenibacillus allorhizoplanae</name>
    <dbReference type="NCBI Taxonomy" id="2905648"/>
    <lineage>
        <taxon>Bacteria</taxon>
        <taxon>Bacillati</taxon>
        <taxon>Bacillota</taxon>
        <taxon>Bacilli</taxon>
        <taxon>Bacillales</taxon>
        <taxon>Paenibacillaceae</taxon>
        <taxon>Paenibacillus</taxon>
    </lineage>
</organism>
<dbReference type="Proteomes" id="UP000838821">
    <property type="component" value="Unassembled WGS sequence"/>
</dbReference>
<dbReference type="InterPro" id="IPR003481">
    <property type="entry name" value="FliD_N"/>
</dbReference>
<sequence length="647" mass="69879">MVLRLSGFSNSGIDIDDTVKKLMTAAKIPQDKLKQQKQLLEWQRDDYRAINTKILNFRSAATDMTRQGTFQSKKSSSADESVFSVTSTATAPEGIYSLKVNKLATSASVTSEATGKSSEAALLKDIDPTFTANTTLSIGGEKGTATITVKPTDSIAVLVASVNGKSSTTGVTMSYDATIDKFFFASSSTGSKAAIDLKMGSEENGHNLLTSVLKLKGDADNNPVTPNTPLSTDVVDKGQTLTGTVNFTTGSATLIDKDLTTVQKFHMEVNGKSLDYEISKTTTVGQLIDQINSSDIGKSGVSAYLDENNKIAFNNPDQTKPITFSDATVDSYSLLDKLGVSAPIPSHDPNSPTNPGKDYSSFRITGQKAQIEFNGATADYDTNTFAISGMNITIKKTSATAVNITNTRDVDTVFNSIKSFVDKYNELIDTVNTKTSEKKYKDFTPLTDEQREAMKEDQITIWESKAKSGLLRSDSLLTSGLSNFRQAFSSAVDGLPVGNAKTLSQIGISTANISGKSISGSYLENGKIYIDDDKLKKAIAEKPDEVMALFTANDGVKDSNKGDGLARRLSDQADALFKNISSKAGITNSVDSSYLMGKTLKDMNKRIDNFTDKLEALETRYYNQFTAMEKYMNQMTAQSAQLTQQMG</sequence>
<proteinExistence type="inferred from homology"/>
<keyword evidence="4 5" id="KW-0975">Bacterial flagellum</keyword>
<comment type="similarity">
    <text evidence="1 5">Belongs to the FliD family.</text>
</comment>
<evidence type="ECO:0000313" key="8">
    <source>
        <dbReference type="EMBL" id="CAH1215752.1"/>
    </source>
</evidence>
<evidence type="ECO:0000256" key="1">
    <source>
        <dbReference type="ARBA" id="ARBA00009764"/>
    </source>
</evidence>
<evidence type="ECO:0000313" key="9">
    <source>
        <dbReference type="Proteomes" id="UP000838821"/>
    </source>
</evidence>
<comment type="caution">
    <text evidence="8">The sequence shown here is derived from an EMBL/GenBank/DDBJ whole genome shotgun (WGS) entry which is preliminary data.</text>
</comment>
<dbReference type="Pfam" id="PF07195">
    <property type="entry name" value="FliD_C"/>
    <property type="match status" value="1"/>
</dbReference>
<evidence type="ECO:0000259" key="6">
    <source>
        <dbReference type="Pfam" id="PF02465"/>
    </source>
</evidence>
<dbReference type="InterPro" id="IPR010810">
    <property type="entry name" value="Flagellin_hook_IN_motif"/>
</dbReference>
<dbReference type="Pfam" id="PF07196">
    <property type="entry name" value="Flagellin_IN"/>
    <property type="match status" value="2"/>
</dbReference>
<dbReference type="EMBL" id="CAKMMW010000014">
    <property type="protein sequence ID" value="CAH1215752.1"/>
    <property type="molecule type" value="Genomic_DNA"/>
</dbReference>
<comment type="function">
    <text evidence="5">Required for morphogenesis and for the elongation of the flagellar filament by facilitating polymerization of the flagellin monomers at the tip of growing filament. Forms a capping structure, which prevents flagellin subunits (transported through the central channel of the flagellum) from leaking out without polymerization at the distal end.</text>
</comment>
<dbReference type="InterPro" id="IPR040026">
    <property type="entry name" value="FliD"/>
</dbReference>
<dbReference type="PANTHER" id="PTHR30288:SF0">
    <property type="entry name" value="FLAGELLAR HOOK-ASSOCIATED PROTEIN 2"/>
    <property type="match status" value="1"/>
</dbReference>
<comment type="subunit">
    <text evidence="2 5">Homopentamer.</text>
</comment>
<gene>
    <name evidence="8" type="ORF">PAECIP111891_04305</name>
</gene>
<reference evidence="8" key="1">
    <citation type="submission" date="2022-01" db="EMBL/GenBank/DDBJ databases">
        <authorList>
            <person name="Criscuolo A."/>
        </authorList>
    </citation>
    <scope>NUCLEOTIDE SEQUENCE</scope>
    <source>
        <strain evidence="8">CIP111891</strain>
    </source>
</reference>